<protein>
    <submittedName>
        <fullName evidence="1">Uncharacterized protein</fullName>
    </submittedName>
</protein>
<name>A0ACB9M623_9MYRT</name>
<sequence>MTLEPRGGSDHLHLLLFVPQMADPLVRPRQAARDEEEEEEEGWGGHSQHNNPQGRPGGRKGRGFRTPRCQVEGCSADLTDSKAYYSRHKVCGPHSKSPQVVVNGLHQRFCQQCSRFHLLNEFDSEKRSCRRRLAGHNERRRKPAPGSLLPPCYPRRAPSASGSGSRSAGFQIELASPFPRPHSTLWPSVLVQGSDQGAPTGKPLPLQRIPPHPPYPMHVPNLSPSDSNCFTGHEIRSERCFPGVITESSCALSLLSNQSWDLRNQASSSPSVSNMTCYDGSCKTAEALAASAHDAGDYSKITWPNLWGPEPGELEDQQRKQFQEQHQSV</sequence>
<evidence type="ECO:0000313" key="1">
    <source>
        <dbReference type="EMBL" id="KAI4319600.1"/>
    </source>
</evidence>
<organism evidence="1 2">
    <name type="scientific">Melastoma candidum</name>
    <dbReference type="NCBI Taxonomy" id="119954"/>
    <lineage>
        <taxon>Eukaryota</taxon>
        <taxon>Viridiplantae</taxon>
        <taxon>Streptophyta</taxon>
        <taxon>Embryophyta</taxon>
        <taxon>Tracheophyta</taxon>
        <taxon>Spermatophyta</taxon>
        <taxon>Magnoliopsida</taxon>
        <taxon>eudicotyledons</taxon>
        <taxon>Gunneridae</taxon>
        <taxon>Pentapetalae</taxon>
        <taxon>rosids</taxon>
        <taxon>malvids</taxon>
        <taxon>Myrtales</taxon>
        <taxon>Melastomataceae</taxon>
        <taxon>Melastomatoideae</taxon>
        <taxon>Melastomateae</taxon>
        <taxon>Melastoma</taxon>
    </lineage>
</organism>
<gene>
    <name evidence="1" type="ORF">MLD38_033181</name>
</gene>
<comment type="caution">
    <text evidence="1">The sequence shown here is derived from an EMBL/GenBank/DDBJ whole genome shotgun (WGS) entry which is preliminary data.</text>
</comment>
<accession>A0ACB9M623</accession>
<dbReference type="EMBL" id="CM042889">
    <property type="protein sequence ID" value="KAI4319600.1"/>
    <property type="molecule type" value="Genomic_DNA"/>
</dbReference>
<proteinExistence type="predicted"/>
<reference evidence="2" key="1">
    <citation type="journal article" date="2023" name="Front. Plant Sci.">
        <title>Chromosomal-level genome assembly of Melastoma candidum provides insights into trichome evolution.</title>
        <authorList>
            <person name="Zhong Y."/>
            <person name="Wu W."/>
            <person name="Sun C."/>
            <person name="Zou P."/>
            <person name="Liu Y."/>
            <person name="Dai S."/>
            <person name="Zhou R."/>
        </authorList>
    </citation>
    <scope>NUCLEOTIDE SEQUENCE [LARGE SCALE GENOMIC DNA]</scope>
</reference>
<evidence type="ECO:0000313" key="2">
    <source>
        <dbReference type="Proteomes" id="UP001057402"/>
    </source>
</evidence>
<dbReference type="Proteomes" id="UP001057402">
    <property type="component" value="Chromosome 10"/>
</dbReference>
<keyword evidence="2" id="KW-1185">Reference proteome</keyword>